<dbReference type="EMBL" id="QZKU01000070">
    <property type="protein sequence ID" value="RJP21145.1"/>
    <property type="molecule type" value="Genomic_DNA"/>
</dbReference>
<sequence>MSIALDIRFKAREGDGGNARAEHADVVRARERVKEEFGLNVSLAKMRALLEAHAARNENGFFTIQF</sequence>
<reference evidence="1 2" key="1">
    <citation type="journal article" date="2017" name="ISME J.">
        <title>Energy and carbon metabolisms in a deep terrestrial subsurface fluid microbial community.</title>
        <authorList>
            <person name="Momper L."/>
            <person name="Jungbluth S.P."/>
            <person name="Lee M.D."/>
            <person name="Amend J.P."/>
        </authorList>
    </citation>
    <scope>NUCLEOTIDE SEQUENCE [LARGE SCALE GENOMIC DNA]</scope>
    <source>
        <strain evidence="1">SURF_5</strain>
    </source>
</reference>
<evidence type="ECO:0000313" key="2">
    <source>
        <dbReference type="Proteomes" id="UP000265882"/>
    </source>
</evidence>
<accession>A0A3A4NRM2</accession>
<evidence type="ECO:0000313" key="1">
    <source>
        <dbReference type="EMBL" id="RJP21145.1"/>
    </source>
</evidence>
<proteinExistence type="predicted"/>
<protein>
    <submittedName>
        <fullName evidence="1">Uncharacterized protein</fullName>
    </submittedName>
</protein>
<name>A0A3A4NRM2_ABYX5</name>
<dbReference type="AlphaFoldDB" id="A0A3A4NRM2"/>
<comment type="caution">
    <text evidence="1">The sequence shown here is derived from an EMBL/GenBank/DDBJ whole genome shotgun (WGS) entry which is preliminary data.</text>
</comment>
<gene>
    <name evidence="1" type="ORF">C4520_10540</name>
</gene>
<organism evidence="1 2">
    <name type="scientific">Abyssobacteria bacterium (strain SURF_5)</name>
    <dbReference type="NCBI Taxonomy" id="2093360"/>
    <lineage>
        <taxon>Bacteria</taxon>
        <taxon>Pseudomonadati</taxon>
        <taxon>Candidatus Hydrogenedentota</taxon>
        <taxon>Candidatus Abyssobacteria</taxon>
    </lineage>
</organism>
<dbReference type="Proteomes" id="UP000265882">
    <property type="component" value="Unassembled WGS sequence"/>
</dbReference>